<proteinExistence type="predicted"/>
<sequence>MMTMLMRTAVALVSVVMCWADGVEGQQNAYCESICTLSPACANATHGTYCTYWAEAPLCYGLFSLDGDICYHPDAECPDYDPIPCDTNAISNSTTPLPSTPTNNTMASPSSCQFTVLCVDGSLAGNCTLQSTPSPSCPCQGFNFTCGNGTDLCPESTANFTDVFNATSCNVTDCLASCTSISNSSINGTQYVCNCSTGNSSYPYINVTETTILPDGTTSPPVTTVSSTASPTSAPLSPSSTASLTSAPASPSSTASPTSAVVNLTTVTASPTPTTTSSSPPELPYGTYCGLLGDDLPLVFSFSEESVDIAGGEVFSLVDIGFFGLDPNSPAGKTLDINLSDPQFSTITGPNGSLDRQFLALSYYSSTDSLGGFFTGRPVELSPNDC</sequence>
<dbReference type="EMBL" id="JAAPAO010000038">
    <property type="protein sequence ID" value="KAF4676106.1"/>
    <property type="molecule type" value="Genomic_DNA"/>
</dbReference>
<name>A0A7J6MXE1_PERCH</name>
<evidence type="ECO:0000256" key="1">
    <source>
        <dbReference type="SAM" id="MobiDB-lite"/>
    </source>
</evidence>
<feature type="region of interest" description="Disordered" evidence="1">
    <location>
        <begin position="214"/>
        <end position="258"/>
    </location>
</feature>
<evidence type="ECO:0000313" key="4">
    <source>
        <dbReference type="Proteomes" id="UP000591131"/>
    </source>
</evidence>
<protein>
    <submittedName>
        <fullName evidence="3">Uncharacterized protein</fullName>
    </submittedName>
</protein>
<evidence type="ECO:0000313" key="3">
    <source>
        <dbReference type="EMBL" id="KAF4676106.1"/>
    </source>
</evidence>
<keyword evidence="2" id="KW-0732">Signal</keyword>
<dbReference type="Proteomes" id="UP000591131">
    <property type="component" value="Unassembled WGS sequence"/>
</dbReference>
<accession>A0A7J6MXE1</accession>
<keyword evidence="4" id="KW-1185">Reference proteome</keyword>
<feature type="chain" id="PRO_5029690520" evidence="2">
    <location>
        <begin position="26"/>
        <end position="386"/>
    </location>
</feature>
<dbReference type="AlphaFoldDB" id="A0A7J6MXE1"/>
<feature type="signal peptide" evidence="2">
    <location>
        <begin position="1"/>
        <end position="25"/>
    </location>
</feature>
<organism evidence="3 4">
    <name type="scientific">Perkinsus chesapeaki</name>
    <name type="common">Clam parasite</name>
    <name type="synonym">Perkinsus andrewsi</name>
    <dbReference type="NCBI Taxonomy" id="330153"/>
    <lineage>
        <taxon>Eukaryota</taxon>
        <taxon>Sar</taxon>
        <taxon>Alveolata</taxon>
        <taxon>Perkinsozoa</taxon>
        <taxon>Perkinsea</taxon>
        <taxon>Perkinsida</taxon>
        <taxon>Perkinsidae</taxon>
        <taxon>Perkinsus</taxon>
    </lineage>
</organism>
<comment type="caution">
    <text evidence="3">The sequence shown here is derived from an EMBL/GenBank/DDBJ whole genome shotgun (WGS) entry which is preliminary data.</text>
</comment>
<evidence type="ECO:0000256" key="2">
    <source>
        <dbReference type="SAM" id="SignalP"/>
    </source>
</evidence>
<dbReference type="OrthoDB" id="10471632at2759"/>
<reference evidence="3 4" key="1">
    <citation type="submission" date="2020-04" db="EMBL/GenBank/DDBJ databases">
        <title>Perkinsus chesapeaki whole genome sequence.</title>
        <authorList>
            <person name="Bogema D.R."/>
        </authorList>
    </citation>
    <scope>NUCLEOTIDE SEQUENCE [LARGE SCALE GENOMIC DNA]</scope>
    <source>
        <strain evidence="3">ATCC PRA-425</strain>
    </source>
</reference>
<feature type="compositionally biased region" description="Low complexity" evidence="1">
    <location>
        <begin position="217"/>
        <end position="258"/>
    </location>
</feature>
<gene>
    <name evidence="3" type="ORF">FOL47_006714</name>
</gene>